<keyword evidence="1" id="KW-0175">Coiled coil</keyword>
<evidence type="ECO:0000256" key="1">
    <source>
        <dbReference type="SAM" id="Coils"/>
    </source>
</evidence>
<proteinExistence type="predicted"/>
<evidence type="ECO:0000313" key="2">
    <source>
        <dbReference type="Proteomes" id="UP000095282"/>
    </source>
</evidence>
<dbReference type="AlphaFoldDB" id="A0A1I7U1R5"/>
<feature type="coiled-coil region" evidence="1">
    <location>
        <begin position="10"/>
        <end position="72"/>
    </location>
</feature>
<protein>
    <submittedName>
        <fullName evidence="3">RING-type domain-containing protein</fullName>
    </submittedName>
</protein>
<name>A0A1I7U1R5_9PELO</name>
<evidence type="ECO:0000313" key="3">
    <source>
        <dbReference type="WBParaSite" id="Csp11.Scaffold629.g13976.t1"/>
    </source>
</evidence>
<reference evidence="3" key="1">
    <citation type="submission" date="2016-11" db="UniProtKB">
        <authorList>
            <consortium name="WormBaseParasite"/>
        </authorList>
    </citation>
    <scope>IDENTIFICATION</scope>
</reference>
<dbReference type="WBParaSite" id="Csp11.Scaffold629.g13976.t1">
    <property type="protein sequence ID" value="Csp11.Scaffold629.g13976.t1"/>
    <property type="gene ID" value="Csp11.Scaffold629.g13976"/>
</dbReference>
<sequence length="108" mass="12626">MWFESVTKARDGCRNIIARQKEEMKNLRAQERNRIAELTQAREETAQLRIQLAAQEEESNRMREQIALMMAKPECAVCLNDFFHNIGGFQCPTCRRPHTDTPCRAVMR</sequence>
<accession>A0A1I7U1R5</accession>
<dbReference type="Proteomes" id="UP000095282">
    <property type="component" value="Unplaced"/>
</dbReference>
<organism evidence="2 3">
    <name type="scientific">Caenorhabditis tropicalis</name>
    <dbReference type="NCBI Taxonomy" id="1561998"/>
    <lineage>
        <taxon>Eukaryota</taxon>
        <taxon>Metazoa</taxon>
        <taxon>Ecdysozoa</taxon>
        <taxon>Nematoda</taxon>
        <taxon>Chromadorea</taxon>
        <taxon>Rhabditida</taxon>
        <taxon>Rhabditina</taxon>
        <taxon>Rhabditomorpha</taxon>
        <taxon>Rhabditoidea</taxon>
        <taxon>Rhabditidae</taxon>
        <taxon>Peloderinae</taxon>
        <taxon>Caenorhabditis</taxon>
    </lineage>
</organism>
<keyword evidence="2" id="KW-1185">Reference proteome</keyword>